<dbReference type="RefSeq" id="WP_121220804.1">
    <property type="nucleotide sequence ID" value="NZ_RBIG01000003.1"/>
</dbReference>
<gene>
    <name evidence="6" type="ORF">BCL74_2720</name>
</gene>
<keyword evidence="3" id="KW-0285">Flavoprotein</keyword>
<dbReference type="SUPFAM" id="SSF55103">
    <property type="entry name" value="FAD-linked oxidases, C-terminal domain"/>
    <property type="match status" value="1"/>
</dbReference>
<dbReference type="InterPro" id="IPR016169">
    <property type="entry name" value="FAD-bd_PCMH_sub2"/>
</dbReference>
<dbReference type="Gene3D" id="3.30.70.2190">
    <property type="match status" value="1"/>
</dbReference>
<organism evidence="6 7">
    <name type="scientific">Oceanibaculum indicum</name>
    <dbReference type="NCBI Taxonomy" id="526216"/>
    <lineage>
        <taxon>Bacteria</taxon>
        <taxon>Pseudomonadati</taxon>
        <taxon>Pseudomonadota</taxon>
        <taxon>Alphaproteobacteria</taxon>
        <taxon>Rhodospirillales</taxon>
        <taxon>Oceanibaculaceae</taxon>
        <taxon>Oceanibaculum</taxon>
    </lineage>
</organism>
<keyword evidence="4" id="KW-0274">FAD</keyword>
<dbReference type="SUPFAM" id="SSF56176">
    <property type="entry name" value="FAD-binding/transporter-associated domain-like"/>
    <property type="match status" value="1"/>
</dbReference>
<dbReference type="InterPro" id="IPR016164">
    <property type="entry name" value="FAD-linked_Oxase-like_C"/>
</dbReference>
<feature type="domain" description="FAD-binding PCMH-type" evidence="5">
    <location>
        <begin position="39"/>
        <end position="220"/>
    </location>
</feature>
<dbReference type="InterPro" id="IPR004113">
    <property type="entry name" value="FAD-bd_oxidored_4_C"/>
</dbReference>
<dbReference type="Proteomes" id="UP000277424">
    <property type="component" value="Unassembled WGS sequence"/>
</dbReference>
<evidence type="ECO:0000256" key="1">
    <source>
        <dbReference type="ARBA" id="ARBA00001974"/>
    </source>
</evidence>
<dbReference type="OrthoDB" id="9815648at2"/>
<dbReference type="PANTHER" id="PTHR43716">
    <property type="entry name" value="D-2-HYDROXYGLUTARATE DEHYDROGENASE, MITOCHONDRIAL"/>
    <property type="match status" value="1"/>
</dbReference>
<dbReference type="Pfam" id="PF01565">
    <property type="entry name" value="FAD_binding_4"/>
    <property type="match status" value="1"/>
</dbReference>
<dbReference type="Gene3D" id="3.30.43.10">
    <property type="entry name" value="Uridine Diphospho-n-acetylenolpyruvylglucosamine Reductase, domain 2"/>
    <property type="match status" value="1"/>
</dbReference>
<evidence type="ECO:0000259" key="5">
    <source>
        <dbReference type="PROSITE" id="PS51387"/>
    </source>
</evidence>
<dbReference type="AlphaFoldDB" id="A0A420WB56"/>
<dbReference type="EMBL" id="RBIG01000003">
    <property type="protein sequence ID" value="RKQ68244.1"/>
    <property type="molecule type" value="Genomic_DNA"/>
</dbReference>
<dbReference type="Gene3D" id="1.10.45.10">
    <property type="entry name" value="Vanillyl-alcohol Oxidase, Chain A, domain 4"/>
    <property type="match status" value="1"/>
</dbReference>
<dbReference type="GO" id="GO:0071949">
    <property type="term" value="F:FAD binding"/>
    <property type="evidence" value="ECO:0007669"/>
    <property type="project" value="InterPro"/>
</dbReference>
<dbReference type="PROSITE" id="PS51387">
    <property type="entry name" value="FAD_PCMH"/>
    <property type="match status" value="1"/>
</dbReference>
<dbReference type="InterPro" id="IPR006094">
    <property type="entry name" value="Oxid_FAD_bind_N"/>
</dbReference>
<comment type="similarity">
    <text evidence="2">Belongs to the FAD-binding oxidoreductase/transferase type 4 family.</text>
</comment>
<evidence type="ECO:0000256" key="3">
    <source>
        <dbReference type="ARBA" id="ARBA00022630"/>
    </source>
</evidence>
<name>A0A420WB56_9PROT</name>
<accession>A0A420WB56</accession>
<dbReference type="GO" id="GO:0003824">
    <property type="term" value="F:catalytic activity"/>
    <property type="evidence" value="ECO:0007669"/>
    <property type="project" value="InterPro"/>
</dbReference>
<proteinExistence type="inferred from homology"/>
<evidence type="ECO:0000313" key="7">
    <source>
        <dbReference type="Proteomes" id="UP000277424"/>
    </source>
</evidence>
<reference evidence="6 7" key="1">
    <citation type="submission" date="2018-10" db="EMBL/GenBank/DDBJ databases">
        <title>Comparative analysis of microorganisms from saline springs in Andes Mountain Range, Colombia.</title>
        <authorList>
            <person name="Rubin E."/>
        </authorList>
    </citation>
    <scope>NUCLEOTIDE SEQUENCE [LARGE SCALE GENOMIC DNA]</scope>
    <source>
        <strain evidence="6 7">USBA 36</strain>
    </source>
</reference>
<dbReference type="Gene3D" id="3.30.70.2740">
    <property type="match status" value="1"/>
</dbReference>
<evidence type="ECO:0000256" key="2">
    <source>
        <dbReference type="ARBA" id="ARBA00008000"/>
    </source>
</evidence>
<evidence type="ECO:0000256" key="4">
    <source>
        <dbReference type="ARBA" id="ARBA00022827"/>
    </source>
</evidence>
<dbReference type="InterPro" id="IPR051264">
    <property type="entry name" value="FAD-oxidored/transferase_4"/>
</dbReference>
<dbReference type="InterPro" id="IPR016171">
    <property type="entry name" value="Vanillyl_alc_oxidase_C-sub2"/>
</dbReference>
<dbReference type="Pfam" id="PF02913">
    <property type="entry name" value="FAD-oxidase_C"/>
    <property type="match status" value="1"/>
</dbReference>
<protein>
    <submittedName>
        <fullName evidence="6">FAD/FMN-containing dehydrogenase</fullName>
    </submittedName>
</protein>
<dbReference type="Gene3D" id="3.30.465.10">
    <property type="match status" value="1"/>
</dbReference>
<evidence type="ECO:0000313" key="6">
    <source>
        <dbReference type="EMBL" id="RKQ68244.1"/>
    </source>
</evidence>
<dbReference type="InterPro" id="IPR016166">
    <property type="entry name" value="FAD-bd_PCMH"/>
</dbReference>
<sequence>MTKPTADILDRLKKIVGPAGYIDDPADMEPYCVSWRDGWRGDTPLVLRPASTAEVAEIVKLCAASGVPIVPQGGNTGLTGGGQPHAGGLEVVVSTARMNRIRAVDTLNDTMTVEAGVVLTTIQDKAAEMDRLFPLSLGAEGSCQIGGNLSTNAGGTQVLRYGNARNLVLGLEVVLPDGRVWNGLRGLRKDNTGFDMKQLFIGGEGCIGIITAAVLRLFPKPRESQTAFVAVPDPNAAVKLLGLMRSRLGEQVTSFELLQRNCLDFVFDTLDGHEDPLAEIHPWYVLTEVTGQGAPGSLKEPLEEALAEAIEQELVPDAVIAASGDQSKKLWAIREELAEAQKLTGVGIKHDVSVPLSRIAEFIERADTALEKAYPGIRPCGFGHVGDGNIHYNPIAPKDWDGGAFAAEREKVNRIVHDIVAEMDGSISAEHGLGRLRREEAELYKSEVEMDMMRAVKKALDPNNIMNPGKMLRL</sequence>
<comment type="caution">
    <text evidence="6">The sequence shown here is derived from an EMBL/GenBank/DDBJ whole genome shotgun (WGS) entry which is preliminary data.</text>
</comment>
<dbReference type="InterPro" id="IPR036318">
    <property type="entry name" value="FAD-bd_PCMH-like_sf"/>
</dbReference>
<comment type="cofactor">
    <cofactor evidence="1">
        <name>FAD</name>
        <dbReference type="ChEBI" id="CHEBI:57692"/>
    </cofactor>
</comment>
<dbReference type="FunFam" id="1.10.45.10:FF:000001">
    <property type="entry name" value="D-lactate dehydrogenase mitochondrial"/>
    <property type="match status" value="1"/>
</dbReference>
<dbReference type="GO" id="GO:0022904">
    <property type="term" value="P:respiratory electron transport chain"/>
    <property type="evidence" value="ECO:0007669"/>
    <property type="project" value="TreeGrafter"/>
</dbReference>
<dbReference type="InterPro" id="IPR016167">
    <property type="entry name" value="FAD-bd_PCMH_sub1"/>
</dbReference>
<dbReference type="PANTHER" id="PTHR43716:SF2">
    <property type="entry name" value="BLL6224 PROTEIN"/>
    <property type="match status" value="1"/>
</dbReference>